<keyword evidence="3" id="KW-1185">Reference proteome</keyword>
<dbReference type="Proteomes" id="UP000054653">
    <property type="component" value="Unassembled WGS sequence"/>
</dbReference>
<evidence type="ECO:0000313" key="2">
    <source>
        <dbReference type="EMBL" id="KRY49979.1"/>
    </source>
</evidence>
<gene>
    <name evidence="2" type="ORF">T03_7219</name>
</gene>
<keyword evidence="1" id="KW-0472">Membrane</keyword>
<dbReference type="OrthoDB" id="10306036at2759"/>
<keyword evidence="1" id="KW-1133">Transmembrane helix</keyword>
<dbReference type="AlphaFoldDB" id="A0A0V1CL15"/>
<accession>A0A0V1CL15</accession>
<dbReference type="EMBL" id="JYDI01000161">
    <property type="protein sequence ID" value="KRY49979.1"/>
    <property type="molecule type" value="Genomic_DNA"/>
</dbReference>
<reference evidence="2 3" key="1">
    <citation type="submission" date="2015-01" db="EMBL/GenBank/DDBJ databases">
        <title>Evolution of Trichinella species and genotypes.</title>
        <authorList>
            <person name="Korhonen P.K."/>
            <person name="Edoardo P."/>
            <person name="Giuseppe L.R."/>
            <person name="Gasser R.B."/>
        </authorList>
    </citation>
    <scope>NUCLEOTIDE SEQUENCE [LARGE SCALE GENOMIC DNA]</scope>
    <source>
        <strain evidence="2">ISS120</strain>
    </source>
</reference>
<protein>
    <submittedName>
        <fullName evidence="2">Uncharacterized protein</fullName>
    </submittedName>
</protein>
<evidence type="ECO:0000256" key="1">
    <source>
        <dbReference type="SAM" id="Phobius"/>
    </source>
</evidence>
<organism evidence="2 3">
    <name type="scientific">Trichinella britovi</name>
    <name type="common">Parasitic roundworm</name>
    <dbReference type="NCBI Taxonomy" id="45882"/>
    <lineage>
        <taxon>Eukaryota</taxon>
        <taxon>Metazoa</taxon>
        <taxon>Ecdysozoa</taxon>
        <taxon>Nematoda</taxon>
        <taxon>Enoplea</taxon>
        <taxon>Dorylaimia</taxon>
        <taxon>Trichinellida</taxon>
        <taxon>Trichinellidae</taxon>
        <taxon>Trichinella</taxon>
    </lineage>
</organism>
<name>A0A0V1CL15_TRIBR</name>
<sequence>MSFKVTRLLVPTWYCIPKLRSVSPNQVGLLFLIYVLLVVSLIRLGCLENGLLNSELPKITGHLRASEQQPIKFTAKSRQGSLGKSGLS</sequence>
<comment type="caution">
    <text evidence="2">The sequence shown here is derived from an EMBL/GenBank/DDBJ whole genome shotgun (WGS) entry which is preliminary data.</text>
</comment>
<proteinExistence type="predicted"/>
<keyword evidence="1" id="KW-0812">Transmembrane</keyword>
<evidence type="ECO:0000313" key="3">
    <source>
        <dbReference type="Proteomes" id="UP000054653"/>
    </source>
</evidence>
<feature type="transmembrane region" description="Helical" evidence="1">
    <location>
        <begin position="27"/>
        <end position="46"/>
    </location>
</feature>